<dbReference type="RefSeq" id="WP_250141800.1">
    <property type="nucleotide sequence ID" value="NZ_JALIQP010000004.1"/>
</dbReference>
<organism evidence="2 3">
    <name type="scientific">Halosolutus amylolyticus</name>
    <dbReference type="NCBI Taxonomy" id="2932267"/>
    <lineage>
        <taxon>Archaea</taxon>
        <taxon>Methanobacteriati</taxon>
        <taxon>Methanobacteriota</taxon>
        <taxon>Stenosarchaea group</taxon>
        <taxon>Halobacteria</taxon>
        <taxon>Halobacteriales</taxon>
        <taxon>Natrialbaceae</taxon>
        <taxon>Halosolutus</taxon>
    </lineage>
</organism>
<dbReference type="EMBL" id="JBHSFA010000005">
    <property type="protein sequence ID" value="MFC4542404.1"/>
    <property type="molecule type" value="Genomic_DNA"/>
</dbReference>
<sequence length="68" mass="7571">MTVLDGERLPMNDYKCPLCTDTYGEQTNLQVHLEVEHRKSEIVSSLIDALDAGTESGVENEQRPTPPV</sequence>
<dbReference type="PROSITE" id="PS50157">
    <property type="entry name" value="ZINC_FINGER_C2H2_2"/>
    <property type="match status" value="1"/>
</dbReference>
<dbReference type="InterPro" id="IPR013087">
    <property type="entry name" value="Znf_C2H2_type"/>
</dbReference>
<keyword evidence="3" id="KW-1185">Reference proteome</keyword>
<name>A0ABD5PPD9_9EURY</name>
<dbReference type="Proteomes" id="UP001595898">
    <property type="component" value="Unassembled WGS sequence"/>
</dbReference>
<reference evidence="2 3" key="1">
    <citation type="journal article" date="2019" name="Int. J. Syst. Evol. Microbiol.">
        <title>The Global Catalogue of Microorganisms (GCM) 10K type strain sequencing project: providing services to taxonomists for standard genome sequencing and annotation.</title>
        <authorList>
            <consortium name="The Broad Institute Genomics Platform"/>
            <consortium name="The Broad Institute Genome Sequencing Center for Infectious Disease"/>
            <person name="Wu L."/>
            <person name="Ma J."/>
        </authorList>
    </citation>
    <scope>NUCLEOTIDE SEQUENCE [LARGE SCALE GENOMIC DNA]</scope>
    <source>
        <strain evidence="2 3">WLHS5</strain>
    </source>
</reference>
<accession>A0ABD5PPD9</accession>
<evidence type="ECO:0000259" key="1">
    <source>
        <dbReference type="PROSITE" id="PS50157"/>
    </source>
</evidence>
<dbReference type="AlphaFoldDB" id="A0ABD5PPD9"/>
<gene>
    <name evidence="2" type="ORF">ACFO5R_10750</name>
</gene>
<feature type="domain" description="C2H2-type" evidence="1">
    <location>
        <begin position="14"/>
        <end position="42"/>
    </location>
</feature>
<evidence type="ECO:0000313" key="2">
    <source>
        <dbReference type="EMBL" id="MFC4542404.1"/>
    </source>
</evidence>
<comment type="caution">
    <text evidence="2">The sequence shown here is derived from an EMBL/GenBank/DDBJ whole genome shotgun (WGS) entry which is preliminary data.</text>
</comment>
<proteinExistence type="predicted"/>
<protein>
    <submittedName>
        <fullName evidence="2">C2H2-type zinc finger protein</fullName>
    </submittedName>
</protein>
<evidence type="ECO:0000313" key="3">
    <source>
        <dbReference type="Proteomes" id="UP001595898"/>
    </source>
</evidence>
<dbReference type="PROSITE" id="PS00028">
    <property type="entry name" value="ZINC_FINGER_C2H2_1"/>
    <property type="match status" value="1"/>
</dbReference>